<keyword evidence="1 5" id="KW-0436">Ligase</keyword>
<dbReference type="Pfam" id="PF00501">
    <property type="entry name" value="AMP-binding"/>
    <property type="match status" value="1"/>
</dbReference>
<keyword evidence="2" id="KW-0276">Fatty acid metabolism</keyword>
<gene>
    <name evidence="5" type="ORF">CGI_10000135</name>
</gene>
<feature type="domain" description="AMP-dependent synthetase/ligase" evidence="4">
    <location>
        <begin position="43"/>
        <end position="96"/>
    </location>
</feature>
<reference evidence="5" key="1">
    <citation type="journal article" date="2012" name="Nature">
        <title>The oyster genome reveals stress adaptation and complexity of shell formation.</title>
        <authorList>
            <person name="Zhang G."/>
            <person name="Fang X."/>
            <person name="Guo X."/>
            <person name="Li L."/>
            <person name="Luo R."/>
            <person name="Xu F."/>
            <person name="Yang P."/>
            <person name="Zhang L."/>
            <person name="Wang X."/>
            <person name="Qi H."/>
            <person name="Xiong Z."/>
            <person name="Que H."/>
            <person name="Xie Y."/>
            <person name="Holland P.W."/>
            <person name="Paps J."/>
            <person name="Zhu Y."/>
            <person name="Wu F."/>
            <person name="Chen Y."/>
            <person name="Wang J."/>
            <person name="Peng C."/>
            <person name="Meng J."/>
            <person name="Yang L."/>
            <person name="Liu J."/>
            <person name="Wen B."/>
            <person name="Zhang N."/>
            <person name="Huang Z."/>
            <person name="Zhu Q."/>
            <person name="Feng Y."/>
            <person name="Mount A."/>
            <person name="Hedgecock D."/>
            <person name="Xu Z."/>
            <person name="Liu Y."/>
            <person name="Domazet-Loso T."/>
            <person name="Du Y."/>
            <person name="Sun X."/>
            <person name="Zhang S."/>
            <person name="Liu B."/>
            <person name="Cheng P."/>
            <person name="Jiang X."/>
            <person name="Li J."/>
            <person name="Fan D."/>
            <person name="Wang W."/>
            <person name="Fu W."/>
            <person name="Wang T."/>
            <person name="Wang B."/>
            <person name="Zhang J."/>
            <person name="Peng Z."/>
            <person name="Li Y."/>
            <person name="Li N."/>
            <person name="Wang J."/>
            <person name="Chen M."/>
            <person name="He Y."/>
            <person name="Tan F."/>
            <person name="Song X."/>
            <person name="Zheng Q."/>
            <person name="Huang R."/>
            <person name="Yang H."/>
            <person name="Du X."/>
            <person name="Chen L."/>
            <person name="Yang M."/>
            <person name="Gaffney P.M."/>
            <person name="Wang S."/>
            <person name="Luo L."/>
            <person name="She Z."/>
            <person name="Ming Y."/>
            <person name="Huang W."/>
            <person name="Zhang S."/>
            <person name="Huang B."/>
            <person name="Zhang Y."/>
            <person name="Qu T."/>
            <person name="Ni P."/>
            <person name="Miao G."/>
            <person name="Wang J."/>
            <person name="Wang Q."/>
            <person name="Steinberg C.E."/>
            <person name="Wang H."/>
            <person name="Li N."/>
            <person name="Qian L."/>
            <person name="Zhang G."/>
            <person name="Li Y."/>
            <person name="Yang H."/>
            <person name="Liu X."/>
            <person name="Wang J."/>
            <person name="Yin Y."/>
            <person name="Wang J."/>
        </authorList>
    </citation>
    <scope>NUCLEOTIDE SEQUENCE [LARGE SCALE GENOMIC DNA]</scope>
    <source>
        <strain evidence="5">05x7-T-G4-1.051#20</strain>
    </source>
</reference>
<dbReference type="InterPro" id="IPR000873">
    <property type="entry name" value="AMP-dep_synth/lig_dom"/>
</dbReference>
<protein>
    <recommendedName>
        <fullName evidence="3">long-chain-fatty-acid--CoA ligase</fullName>
        <ecNumber evidence="3">6.2.1.3</ecNumber>
    </recommendedName>
</protein>
<evidence type="ECO:0000313" key="5">
    <source>
        <dbReference type="EMBL" id="EKC17840.1"/>
    </source>
</evidence>
<dbReference type="GO" id="GO:0004467">
    <property type="term" value="F:long-chain fatty acid-CoA ligase activity"/>
    <property type="evidence" value="ECO:0007669"/>
    <property type="project" value="UniProtKB-EC"/>
</dbReference>
<dbReference type="GO" id="GO:0005783">
    <property type="term" value="C:endoplasmic reticulum"/>
    <property type="evidence" value="ECO:0007669"/>
    <property type="project" value="TreeGrafter"/>
</dbReference>
<dbReference type="SUPFAM" id="SSF56801">
    <property type="entry name" value="Acetyl-CoA synthetase-like"/>
    <property type="match status" value="1"/>
</dbReference>
<name>K1PMX7_MAGGI</name>
<evidence type="ECO:0000256" key="2">
    <source>
        <dbReference type="ARBA" id="ARBA00022832"/>
    </source>
</evidence>
<dbReference type="HOGENOM" id="CLU_2239145_0_0_1"/>
<evidence type="ECO:0000256" key="1">
    <source>
        <dbReference type="ARBA" id="ARBA00022598"/>
    </source>
</evidence>
<sequence length="105" mass="11357">MAISVNSNDVHISYLPLAHMFERGMQALRKDSIWDKLVFGKVQKLLGGRVKIVITGSAPLEAKVFNFIRAAFGCVVMEGYGQTEATAGITFSIAGDPSTGYTVFV</sequence>
<evidence type="ECO:0000259" key="4">
    <source>
        <dbReference type="Pfam" id="PF00501"/>
    </source>
</evidence>
<dbReference type="Gene3D" id="3.40.50.12780">
    <property type="entry name" value="N-terminal domain of ligase-like"/>
    <property type="match status" value="1"/>
</dbReference>
<dbReference type="EMBL" id="JH821587">
    <property type="protein sequence ID" value="EKC17840.1"/>
    <property type="molecule type" value="Genomic_DNA"/>
</dbReference>
<organism evidence="5">
    <name type="scientific">Magallana gigas</name>
    <name type="common">Pacific oyster</name>
    <name type="synonym">Crassostrea gigas</name>
    <dbReference type="NCBI Taxonomy" id="29159"/>
    <lineage>
        <taxon>Eukaryota</taxon>
        <taxon>Metazoa</taxon>
        <taxon>Spiralia</taxon>
        <taxon>Lophotrochozoa</taxon>
        <taxon>Mollusca</taxon>
        <taxon>Bivalvia</taxon>
        <taxon>Autobranchia</taxon>
        <taxon>Pteriomorphia</taxon>
        <taxon>Ostreida</taxon>
        <taxon>Ostreoidea</taxon>
        <taxon>Ostreidae</taxon>
        <taxon>Magallana</taxon>
    </lineage>
</organism>
<dbReference type="PANTHER" id="PTHR43272">
    <property type="entry name" value="LONG-CHAIN-FATTY-ACID--COA LIGASE"/>
    <property type="match status" value="1"/>
</dbReference>
<dbReference type="GO" id="GO:0016020">
    <property type="term" value="C:membrane"/>
    <property type="evidence" value="ECO:0007669"/>
    <property type="project" value="TreeGrafter"/>
</dbReference>
<accession>K1PMX7</accession>
<dbReference type="InParanoid" id="K1PMX7"/>
<keyword evidence="2" id="KW-0443">Lipid metabolism</keyword>
<evidence type="ECO:0000256" key="3">
    <source>
        <dbReference type="ARBA" id="ARBA00026121"/>
    </source>
</evidence>
<dbReference type="EC" id="6.2.1.3" evidence="3"/>
<proteinExistence type="predicted"/>
<dbReference type="PANTHER" id="PTHR43272:SF107">
    <property type="entry name" value="LONG-CHAIN-FATTY-ACID--COA LIGASE 5"/>
    <property type="match status" value="1"/>
</dbReference>
<dbReference type="InterPro" id="IPR042099">
    <property type="entry name" value="ANL_N_sf"/>
</dbReference>
<dbReference type="AlphaFoldDB" id="K1PMX7"/>